<dbReference type="EMBL" id="CP000471">
    <property type="protein sequence ID" value="ABK42686.1"/>
    <property type="molecule type" value="Genomic_DNA"/>
</dbReference>
<evidence type="ECO:0000256" key="1">
    <source>
        <dbReference type="SAM" id="MobiDB-lite"/>
    </source>
</evidence>
<dbReference type="InterPro" id="IPR007844">
    <property type="entry name" value="AsmA"/>
</dbReference>
<name>A0L3Z3_MAGMM</name>
<dbReference type="PANTHER" id="PTHR30441">
    <property type="entry name" value="DUF748 DOMAIN-CONTAINING PROTEIN"/>
    <property type="match status" value="1"/>
</dbReference>
<dbReference type="STRING" id="156889.Mmc1_0159"/>
<reference evidence="3 4" key="2">
    <citation type="journal article" date="2012" name="Int. J. Syst. Evol. Microbiol.">
        <title>Magnetococcus marinus gen. nov., sp. nov., a marine, magnetotactic bacterium that represents a novel lineage (Magnetococcaceae fam. nov.; Magnetococcales ord. nov.) at the base of the Alphaproteobacteria.</title>
        <authorList>
            <person name="Bazylinski D.A."/>
            <person name="Williams T.J."/>
            <person name="Lefevre C.T."/>
            <person name="Berg R.J."/>
            <person name="Zhang C.L."/>
            <person name="Bowser S.S."/>
            <person name="Dean A.J."/>
            <person name="Beveridge T.J."/>
        </authorList>
    </citation>
    <scope>NUCLEOTIDE SEQUENCE [LARGE SCALE GENOMIC DNA]</scope>
    <source>
        <strain evidence="4">ATCC BAA-1437 / JCM 17883 / MC-1</strain>
    </source>
</reference>
<accession>A0L3Z3</accession>
<dbReference type="RefSeq" id="WP_011711859.1">
    <property type="nucleotide sequence ID" value="NC_008576.1"/>
</dbReference>
<gene>
    <name evidence="3" type="ordered locus">Mmc1_0159</name>
</gene>
<keyword evidence="4" id="KW-1185">Reference proteome</keyword>
<proteinExistence type="predicted"/>
<feature type="compositionally biased region" description="Polar residues" evidence="1">
    <location>
        <begin position="137"/>
        <end position="151"/>
    </location>
</feature>
<dbReference type="eggNOG" id="COG2982">
    <property type="taxonomic scope" value="Bacteria"/>
</dbReference>
<dbReference type="AlphaFoldDB" id="A0L3Z3"/>
<dbReference type="GO" id="GO:0005886">
    <property type="term" value="C:plasma membrane"/>
    <property type="evidence" value="ECO:0007669"/>
    <property type="project" value="TreeGrafter"/>
</dbReference>
<evidence type="ECO:0000259" key="2">
    <source>
        <dbReference type="Pfam" id="PF05170"/>
    </source>
</evidence>
<evidence type="ECO:0000313" key="3">
    <source>
        <dbReference type="EMBL" id="ABK42686.1"/>
    </source>
</evidence>
<dbReference type="Pfam" id="PF05170">
    <property type="entry name" value="AsmA"/>
    <property type="match status" value="1"/>
</dbReference>
<dbReference type="GO" id="GO:0090313">
    <property type="term" value="P:regulation of protein targeting to membrane"/>
    <property type="evidence" value="ECO:0007669"/>
    <property type="project" value="TreeGrafter"/>
</dbReference>
<dbReference type="Proteomes" id="UP000002586">
    <property type="component" value="Chromosome"/>
</dbReference>
<reference evidence="4" key="1">
    <citation type="journal article" date="2009" name="Appl. Environ. Microbiol.">
        <title>Complete genome sequence of the chemolithoautotrophic marine magnetotactic coccus strain MC-1.</title>
        <authorList>
            <person name="Schubbe S."/>
            <person name="Williams T.J."/>
            <person name="Xie G."/>
            <person name="Kiss H.E."/>
            <person name="Brettin T.S."/>
            <person name="Martinez D."/>
            <person name="Ross C.A."/>
            <person name="Schuler D."/>
            <person name="Cox B.L."/>
            <person name="Nealson K.H."/>
            <person name="Bazylinski D.A."/>
        </authorList>
    </citation>
    <scope>NUCLEOTIDE SEQUENCE [LARGE SCALE GENOMIC DNA]</scope>
    <source>
        <strain evidence="4">ATCC BAA-1437 / JCM 17883 / MC-1</strain>
    </source>
</reference>
<protein>
    <submittedName>
        <fullName evidence="3">AsmA family protein</fullName>
    </submittedName>
</protein>
<sequence length="794" mass="83093" precursor="true">MKKLLIALISLIVLVIVVLVAIPLFVDPNEHKPLIAEKVHEATGRTLSLNGNLHLSLFPWAGVTIEAAELGNPADIGVGQAMVKLNKVDVRVKLMPLLSKQVVVDRIIIDGLEAHLIRDKHGKDNWSDLSGGGKGAQTDTAAPQAGGTNQEKAAGSSPLAGLSLGGVEISNAKVSFRDEQADLVASLNPLNLATGAVALGQPVDLTLDAKLAKRSISGKGEALDVGVQFSGQLQPAADMQSLLLNGMKLMIETTAKGLPVTKVQTQLSADVAVDLKGGTVKISRNKLAIEAEGSPELGMDTVRAALTGSIGVNLEPLTIEISGLDLTVQGNGGKLPGGSVDLHMAADLLANMAAGTVGVKNLRLEGFEQQLKASGDVDVSNLNGDPRVGWQLTMQPTSPKGLMSKLGLPALQTADPTALTKLALAIQGKLEMAGAGSVALSKFDLTLDDTHLTGTVSAPRLDGTAARFDLRGDGLNLDRYMMTAGGEGAKAAQPNSTAEGKAAATGDEILIDQATMAQLRKLDIKGQIVLDRLTAAKGHFEKVTIKVDAGDGVLKLNPFSVNLYKGSLVTTGQMDVRGNEPKMAFRKVLQGVQVGDMLKEMADVTLITGQADLDLDTTTQGSTMKGLKRHVNGRIQGGVTKGTLQGLDILGQIKAAYAMARGKPAPSGGSKDTAFDDMLLDARIVDGVIQHERLKVSSNDLIMEGKGTVDLAEEQLDYHMEAKVRNLGGDGKSLTVPVLVKGSWNSPGVSVDTAALLQSLAKEQAQDKINDVLDKKLGDKAAPVKQLLKGLKLF</sequence>
<feature type="domain" description="AsmA" evidence="2">
    <location>
        <begin position="2"/>
        <end position="692"/>
    </location>
</feature>
<organism evidence="3 4">
    <name type="scientific">Magnetococcus marinus (strain ATCC BAA-1437 / JCM 17883 / MC-1)</name>
    <dbReference type="NCBI Taxonomy" id="156889"/>
    <lineage>
        <taxon>Bacteria</taxon>
        <taxon>Pseudomonadati</taxon>
        <taxon>Pseudomonadota</taxon>
        <taxon>Magnetococcia</taxon>
        <taxon>Magnetococcales</taxon>
        <taxon>Magnetococcaceae</taxon>
        <taxon>Magnetococcus</taxon>
    </lineage>
</organism>
<dbReference type="HOGENOM" id="CLU_012870_0_0_5"/>
<evidence type="ECO:0000313" key="4">
    <source>
        <dbReference type="Proteomes" id="UP000002586"/>
    </source>
</evidence>
<feature type="region of interest" description="Disordered" evidence="1">
    <location>
        <begin position="127"/>
        <end position="157"/>
    </location>
</feature>
<dbReference type="OrthoDB" id="225437at2"/>
<dbReference type="KEGG" id="mgm:Mmc1_0159"/>
<dbReference type="InterPro" id="IPR052894">
    <property type="entry name" value="AsmA-related"/>
</dbReference>
<dbReference type="PANTHER" id="PTHR30441:SF4">
    <property type="entry name" value="PROTEIN ASMA"/>
    <property type="match status" value="1"/>
</dbReference>